<comment type="subcellular location">
    <subcellularLocation>
        <location evidence="2">Cytoplasm</location>
    </subcellularLocation>
    <subcellularLocation>
        <location evidence="1">Nucleus</location>
    </subcellularLocation>
</comment>
<dbReference type="GO" id="GO:0090263">
    <property type="term" value="P:positive regulation of canonical Wnt signaling pathway"/>
    <property type="evidence" value="ECO:0007669"/>
    <property type="project" value="TreeGrafter"/>
</dbReference>
<dbReference type="FunFam" id="1.10.1900.10:FF:000003">
    <property type="entry name" value="Polyadenylate-binding protein"/>
    <property type="match status" value="1"/>
</dbReference>
<accession>A0AA38GXN2</accession>
<evidence type="ECO:0000256" key="4">
    <source>
        <dbReference type="ARBA" id="ARBA00022490"/>
    </source>
</evidence>
<keyword evidence="5" id="KW-0677">Repeat</keyword>
<feature type="non-terminal residue" evidence="10">
    <location>
        <position position="209"/>
    </location>
</feature>
<dbReference type="GO" id="GO:0005737">
    <property type="term" value="C:cytoplasm"/>
    <property type="evidence" value="ECO:0007669"/>
    <property type="project" value="UniProtKB-SubCell"/>
</dbReference>
<dbReference type="InterPro" id="IPR036053">
    <property type="entry name" value="PABP-dom"/>
</dbReference>
<dbReference type="InterPro" id="IPR002004">
    <property type="entry name" value="PABP_HYD_C"/>
</dbReference>
<keyword evidence="4" id="KW-0963">Cytoplasm</keyword>
<proteinExistence type="inferred from homology"/>
<dbReference type="GO" id="GO:0005634">
    <property type="term" value="C:nucleus"/>
    <property type="evidence" value="ECO:0007669"/>
    <property type="project" value="UniProtKB-SubCell"/>
</dbReference>
<dbReference type="Pfam" id="PF00658">
    <property type="entry name" value="MLLE"/>
    <property type="match status" value="1"/>
</dbReference>
<dbReference type="SMART" id="SM00517">
    <property type="entry name" value="PolyA"/>
    <property type="match status" value="1"/>
</dbReference>
<evidence type="ECO:0000256" key="5">
    <source>
        <dbReference type="ARBA" id="ARBA00022737"/>
    </source>
</evidence>
<organism evidence="10 11">
    <name type="scientific">Taxus chinensis</name>
    <name type="common">Chinese yew</name>
    <name type="synonym">Taxus wallichiana var. chinensis</name>
    <dbReference type="NCBI Taxonomy" id="29808"/>
    <lineage>
        <taxon>Eukaryota</taxon>
        <taxon>Viridiplantae</taxon>
        <taxon>Streptophyta</taxon>
        <taxon>Embryophyta</taxon>
        <taxon>Tracheophyta</taxon>
        <taxon>Spermatophyta</taxon>
        <taxon>Pinopsida</taxon>
        <taxon>Pinidae</taxon>
        <taxon>Conifers II</taxon>
        <taxon>Cupressales</taxon>
        <taxon>Taxaceae</taxon>
        <taxon>Taxus</taxon>
    </lineage>
</organism>
<comment type="similarity">
    <text evidence="3">Belongs to the polyadenylate-binding protein type-1 family.</text>
</comment>
<gene>
    <name evidence="10" type="ORF">KI387_003496</name>
</gene>
<comment type="caution">
    <text evidence="10">The sequence shown here is derived from an EMBL/GenBank/DDBJ whole genome shotgun (WGS) entry which is preliminary data.</text>
</comment>
<feature type="domain" description="PABC" evidence="9">
    <location>
        <begin position="112"/>
        <end position="189"/>
    </location>
</feature>
<dbReference type="Gene3D" id="1.10.1900.10">
    <property type="entry name" value="c-terminal domain of poly(a) binding protein"/>
    <property type="match status" value="1"/>
</dbReference>
<dbReference type="SUPFAM" id="SSF63570">
    <property type="entry name" value="PABC (PABP) domain"/>
    <property type="match status" value="1"/>
</dbReference>
<dbReference type="GO" id="GO:0006417">
    <property type="term" value="P:regulation of translation"/>
    <property type="evidence" value="ECO:0007669"/>
    <property type="project" value="UniProtKB-KW"/>
</dbReference>
<evidence type="ECO:0000313" key="11">
    <source>
        <dbReference type="Proteomes" id="UP000824469"/>
    </source>
</evidence>
<feature type="region of interest" description="Disordered" evidence="8">
    <location>
        <begin position="32"/>
        <end position="57"/>
    </location>
</feature>
<evidence type="ECO:0000256" key="2">
    <source>
        <dbReference type="ARBA" id="ARBA00004496"/>
    </source>
</evidence>
<evidence type="ECO:0000313" key="10">
    <source>
        <dbReference type="EMBL" id="KAH9331388.1"/>
    </source>
</evidence>
<protein>
    <recommendedName>
        <fullName evidence="9">PABC domain-containing protein</fullName>
    </recommendedName>
</protein>
<dbReference type="Proteomes" id="UP000824469">
    <property type="component" value="Unassembled WGS sequence"/>
</dbReference>
<evidence type="ECO:0000259" key="9">
    <source>
        <dbReference type="PROSITE" id="PS51309"/>
    </source>
</evidence>
<keyword evidence="11" id="KW-1185">Reference proteome</keyword>
<dbReference type="AlphaFoldDB" id="A0AA38GXN2"/>
<name>A0AA38GXN2_TAXCH</name>
<dbReference type="OMA" id="EHDYAAK"/>
<evidence type="ECO:0000256" key="7">
    <source>
        <dbReference type="ARBA" id="ARBA00023242"/>
    </source>
</evidence>
<sequence>PSGYGYQQQFVPGMRPGGAQLQNYFVPLFRQGQQGQRPGARRTPLQQQQQQPQPQFQQQMIPRGSRVMRHPPVRNVPEVPVPGIAGGMLHVPYDIGGVPIPTADPGISQALPIGALASALANASTEQQRLMLGENLYPLVNQLEHDHAAKVTGMLLEMDQTEVLHLLESPEALKAKVTEAMEVLRNVSQQPIGPAEQLAALSLSDPLSS</sequence>
<evidence type="ECO:0000256" key="3">
    <source>
        <dbReference type="ARBA" id="ARBA00008557"/>
    </source>
</evidence>
<dbReference type="GO" id="GO:0000209">
    <property type="term" value="P:protein polyubiquitination"/>
    <property type="evidence" value="ECO:0007669"/>
    <property type="project" value="TreeGrafter"/>
</dbReference>
<dbReference type="PROSITE" id="PS51309">
    <property type="entry name" value="PABC"/>
    <property type="match status" value="1"/>
</dbReference>
<keyword evidence="7" id="KW-0539">Nucleus</keyword>
<evidence type="ECO:0000256" key="8">
    <source>
        <dbReference type="SAM" id="MobiDB-lite"/>
    </source>
</evidence>
<dbReference type="GO" id="GO:0003723">
    <property type="term" value="F:RNA binding"/>
    <property type="evidence" value="ECO:0007669"/>
    <property type="project" value="InterPro"/>
</dbReference>
<evidence type="ECO:0000256" key="6">
    <source>
        <dbReference type="ARBA" id="ARBA00022845"/>
    </source>
</evidence>
<dbReference type="PANTHER" id="PTHR46276:SF1">
    <property type="entry name" value="E3 UBIQUITIN-PROTEIN LIGASE UBR5"/>
    <property type="match status" value="1"/>
</dbReference>
<reference evidence="10 11" key="1">
    <citation type="journal article" date="2021" name="Nat. Plants">
        <title>The Taxus genome provides insights into paclitaxel biosynthesis.</title>
        <authorList>
            <person name="Xiong X."/>
            <person name="Gou J."/>
            <person name="Liao Q."/>
            <person name="Li Y."/>
            <person name="Zhou Q."/>
            <person name="Bi G."/>
            <person name="Li C."/>
            <person name="Du R."/>
            <person name="Wang X."/>
            <person name="Sun T."/>
            <person name="Guo L."/>
            <person name="Liang H."/>
            <person name="Lu P."/>
            <person name="Wu Y."/>
            <person name="Zhang Z."/>
            <person name="Ro D.K."/>
            <person name="Shang Y."/>
            <person name="Huang S."/>
            <person name="Yan J."/>
        </authorList>
    </citation>
    <scope>NUCLEOTIDE SEQUENCE [LARGE SCALE GENOMIC DNA]</scope>
    <source>
        <strain evidence="10">Ta-2019</strain>
    </source>
</reference>
<keyword evidence="6" id="KW-0810">Translation regulation</keyword>
<dbReference type="PANTHER" id="PTHR46276">
    <property type="entry name" value="E3 UBIQUITIN-PROTEIN LIGASE UBR5"/>
    <property type="match status" value="1"/>
</dbReference>
<evidence type="ECO:0000256" key="1">
    <source>
        <dbReference type="ARBA" id="ARBA00004123"/>
    </source>
</evidence>
<dbReference type="GO" id="GO:0034450">
    <property type="term" value="F:ubiquitin-ubiquitin ligase activity"/>
    <property type="evidence" value="ECO:0007669"/>
    <property type="project" value="TreeGrafter"/>
</dbReference>
<dbReference type="EMBL" id="JAHRHJ020000001">
    <property type="protein sequence ID" value="KAH9331388.1"/>
    <property type="molecule type" value="Genomic_DNA"/>
</dbReference>